<dbReference type="SUPFAM" id="SSF51182">
    <property type="entry name" value="RmlC-like cupins"/>
    <property type="match status" value="1"/>
</dbReference>
<comment type="caution">
    <text evidence="2">The sequence shown here is derived from an EMBL/GenBank/DDBJ whole genome shotgun (WGS) entry which is preliminary data.</text>
</comment>
<protein>
    <submittedName>
        <fullName evidence="2">DUF861 domain-containing protein</fullName>
    </submittedName>
</protein>
<dbReference type="Proteomes" id="UP000435802">
    <property type="component" value="Unassembled WGS sequence"/>
</dbReference>
<sequence>MVETTKSSAPHIYKATTLSDLVDWGSQPDSLEGQSHSSGRLVFKGPNNQPESGIWVCTPGRWRLAIPRDEFCHFVAGRAVYRSDDGEVIEVEAGTVVLFRGGWTGECTVIETMRNIYMLA</sequence>
<dbReference type="Pfam" id="PF05899">
    <property type="entry name" value="Cupin_3"/>
    <property type="match status" value="1"/>
</dbReference>
<evidence type="ECO:0000313" key="3">
    <source>
        <dbReference type="Proteomes" id="UP000435802"/>
    </source>
</evidence>
<gene>
    <name evidence="2" type="ORF">GR138_09360</name>
</gene>
<proteinExistence type="predicted"/>
<feature type="domain" description="(S)-ureidoglycine aminohydrolase cupin" evidence="1">
    <location>
        <begin position="49"/>
        <end position="117"/>
    </location>
</feature>
<dbReference type="InterPro" id="IPR014710">
    <property type="entry name" value="RmlC-like_jellyroll"/>
</dbReference>
<evidence type="ECO:0000313" key="2">
    <source>
        <dbReference type="EMBL" id="MXN45398.1"/>
    </source>
</evidence>
<name>A0A6N8SCX6_9HYPH</name>
<dbReference type="InterPro" id="IPR008579">
    <property type="entry name" value="UGlyAH_Cupin_dom"/>
</dbReference>
<dbReference type="Gene3D" id="2.60.120.10">
    <property type="entry name" value="Jelly Rolls"/>
    <property type="match status" value="1"/>
</dbReference>
<keyword evidence="3" id="KW-1185">Reference proteome</keyword>
<accession>A0A6N8SCX6</accession>
<organism evidence="2 3">
    <name type="scientific">Shinella kummerowiae</name>
    <dbReference type="NCBI Taxonomy" id="417745"/>
    <lineage>
        <taxon>Bacteria</taxon>
        <taxon>Pseudomonadati</taxon>
        <taxon>Pseudomonadota</taxon>
        <taxon>Alphaproteobacteria</taxon>
        <taxon>Hyphomicrobiales</taxon>
        <taxon>Rhizobiaceae</taxon>
        <taxon>Shinella</taxon>
    </lineage>
</organism>
<dbReference type="AlphaFoldDB" id="A0A6N8SCX6"/>
<dbReference type="RefSeq" id="WP_160858655.1">
    <property type="nucleotide sequence ID" value="NZ_WUMK01000003.1"/>
</dbReference>
<reference evidence="2 3" key="1">
    <citation type="submission" date="2019-12" db="EMBL/GenBank/DDBJ databases">
        <title>Shinella kummerowiae sp. nov., a symbiotic bacterium isolated from root nodules of the herbal legume Kummerowia stipulacea.</title>
        <authorList>
            <person name="Gao J."/>
        </authorList>
    </citation>
    <scope>NUCLEOTIDE SEQUENCE [LARGE SCALE GENOMIC DNA]</scope>
    <source>
        <strain evidence="2 3">CCBAU 25048</strain>
    </source>
</reference>
<dbReference type="EMBL" id="WUMK01000003">
    <property type="protein sequence ID" value="MXN45398.1"/>
    <property type="molecule type" value="Genomic_DNA"/>
</dbReference>
<dbReference type="PANTHER" id="PTHR40943:SF1">
    <property type="entry name" value="CYTOPLASMIC PROTEIN"/>
    <property type="match status" value="1"/>
</dbReference>
<dbReference type="PANTHER" id="PTHR40943">
    <property type="entry name" value="CYTOPLASMIC PROTEIN-RELATED"/>
    <property type="match status" value="1"/>
</dbReference>
<dbReference type="InterPro" id="IPR011051">
    <property type="entry name" value="RmlC_Cupin_sf"/>
</dbReference>
<evidence type="ECO:0000259" key="1">
    <source>
        <dbReference type="Pfam" id="PF05899"/>
    </source>
</evidence>
<dbReference type="OrthoDB" id="9799053at2"/>